<gene>
    <name evidence="9" type="ORF">ENX77_05240</name>
</gene>
<dbReference type="InterPro" id="IPR000522">
    <property type="entry name" value="ABC_transptr_permease_BtuC"/>
</dbReference>
<evidence type="ECO:0000256" key="3">
    <source>
        <dbReference type="ARBA" id="ARBA00022448"/>
    </source>
</evidence>
<dbReference type="EMBL" id="DTPI01000030">
    <property type="protein sequence ID" value="HGE66507.1"/>
    <property type="molecule type" value="Genomic_DNA"/>
</dbReference>
<feature type="transmembrane region" description="Helical" evidence="8">
    <location>
        <begin position="131"/>
        <end position="148"/>
    </location>
</feature>
<organism evidence="9">
    <name type="scientific">Geoglobus ahangari</name>
    <dbReference type="NCBI Taxonomy" id="113653"/>
    <lineage>
        <taxon>Archaea</taxon>
        <taxon>Methanobacteriati</taxon>
        <taxon>Methanobacteriota</taxon>
        <taxon>Archaeoglobi</taxon>
        <taxon>Archaeoglobales</taxon>
        <taxon>Archaeoglobaceae</taxon>
        <taxon>Geoglobus</taxon>
    </lineage>
</organism>
<feature type="transmembrane region" description="Helical" evidence="8">
    <location>
        <begin position="12"/>
        <end position="34"/>
    </location>
</feature>
<dbReference type="SUPFAM" id="SSF81345">
    <property type="entry name" value="ABC transporter involved in vitamin B12 uptake, BtuC"/>
    <property type="match status" value="1"/>
</dbReference>
<evidence type="ECO:0000256" key="6">
    <source>
        <dbReference type="ARBA" id="ARBA00022989"/>
    </source>
</evidence>
<dbReference type="PANTHER" id="PTHR30472">
    <property type="entry name" value="FERRIC ENTEROBACTIN TRANSPORT SYSTEM PERMEASE PROTEIN"/>
    <property type="match status" value="1"/>
</dbReference>
<keyword evidence="3" id="KW-0813">Transport</keyword>
<evidence type="ECO:0000256" key="8">
    <source>
        <dbReference type="SAM" id="Phobius"/>
    </source>
</evidence>
<dbReference type="PANTHER" id="PTHR30472:SF70">
    <property type="entry name" value="MOLYBDATE IMPORT SYSTEM PERMEASE PROTEIN MOLB"/>
    <property type="match status" value="1"/>
</dbReference>
<dbReference type="Pfam" id="PF01032">
    <property type="entry name" value="FecCD"/>
    <property type="match status" value="1"/>
</dbReference>
<keyword evidence="5 8" id="KW-0812">Transmembrane</keyword>
<keyword evidence="6 8" id="KW-1133">Transmembrane helix</keyword>
<accession>A0A7C3UIR1</accession>
<reference evidence="9" key="1">
    <citation type="journal article" date="2020" name="mSystems">
        <title>Genome- and Community-Level Interaction Insights into Carbon Utilization and Element Cycling Functions of Hydrothermarchaeota in Hydrothermal Sediment.</title>
        <authorList>
            <person name="Zhou Z."/>
            <person name="Liu Y."/>
            <person name="Xu W."/>
            <person name="Pan J."/>
            <person name="Luo Z.H."/>
            <person name="Li M."/>
        </authorList>
    </citation>
    <scope>NUCLEOTIDE SEQUENCE [LARGE SCALE GENOMIC DNA]</scope>
    <source>
        <strain evidence="9">SpSt-97</strain>
    </source>
</reference>
<dbReference type="InterPro" id="IPR037294">
    <property type="entry name" value="ABC_BtuC-like"/>
</dbReference>
<comment type="subcellular location">
    <subcellularLocation>
        <location evidence="1">Cell membrane</location>
        <topology evidence="1">Multi-pass membrane protein</topology>
    </subcellularLocation>
</comment>
<proteinExistence type="inferred from homology"/>
<evidence type="ECO:0000256" key="2">
    <source>
        <dbReference type="ARBA" id="ARBA00007935"/>
    </source>
</evidence>
<protein>
    <submittedName>
        <fullName evidence="9">Iron ABC transporter permease</fullName>
    </submittedName>
</protein>
<feature type="transmembrane region" description="Helical" evidence="8">
    <location>
        <begin position="248"/>
        <end position="275"/>
    </location>
</feature>
<dbReference type="FunFam" id="1.10.3470.10:FF:000001">
    <property type="entry name" value="Vitamin B12 ABC transporter permease BtuC"/>
    <property type="match status" value="1"/>
</dbReference>
<dbReference type="AlphaFoldDB" id="A0A7C3UIR1"/>
<comment type="caution">
    <text evidence="9">The sequence shown here is derived from an EMBL/GenBank/DDBJ whole genome shotgun (WGS) entry which is preliminary data.</text>
</comment>
<keyword evidence="7 8" id="KW-0472">Membrane</keyword>
<dbReference type="GO" id="GO:0005886">
    <property type="term" value="C:plasma membrane"/>
    <property type="evidence" value="ECO:0007669"/>
    <property type="project" value="UniProtKB-SubCell"/>
</dbReference>
<name>A0A7C3UIR1_9EURY</name>
<comment type="similarity">
    <text evidence="2">Belongs to the binding-protein-dependent transport system permease family. FecCD subfamily.</text>
</comment>
<evidence type="ECO:0000256" key="4">
    <source>
        <dbReference type="ARBA" id="ARBA00022475"/>
    </source>
</evidence>
<feature type="transmembrane region" description="Helical" evidence="8">
    <location>
        <begin position="75"/>
        <end position="92"/>
    </location>
</feature>
<feature type="transmembrane region" description="Helical" evidence="8">
    <location>
        <begin position="160"/>
        <end position="181"/>
    </location>
</feature>
<feature type="transmembrane region" description="Helical" evidence="8">
    <location>
        <begin position="317"/>
        <end position="335"/>
    </location>
</feature>
<evidence type="ECO:0000256" key="5">
    <source>
        <dbReference type="ARBA" id="ARBA00022692"/>
    </source>
</evidence>
<feature type="transmembrane region" description="Helical" evidence="8">
    <location>
        <begin position="104"/>
        <end position="124"/>
    </location>
</feature>
<evidence type="ECO:0000313" key="9">
    <source>
        <dbReference type="EMBL" id="HGE66507.1"/>
    </source>
</evidence>
<evidence type="ECO:0000256" key="1">
    <source>
        <dbReference type="ARBA" id="ARBA00004651"/>
    </source>
</evidence>
<keyword evidence="4" id="KW-1003">Cell membrane</keyword>
<dbReference type="Gene3D" id="1.10.3470.10">
    <property type="entry name" value="ABC transporter involved in vitamin B12 uptake, BtuC"/>
    <property type="match status" value="1"/>
</dbReference>
<feature type="transmembrane region" description="Helical" evidence="8">
    <location>
        <begin position="202"/>
        <end position="224"/>
    </location>
</feature>
<evidence type="ECO:0000256" key="7">
    <source>
        <dbReference type="ARBA" id="ARBA00023136"/>
    </source>
</evidence>
<dbReference type="CDD" id="cd06550">
    <property type="entry name" value="TM_ABC_iron-siderophores_like"/>
    <property type="match status" value="1"/>
</dbReference>
<sequence>MIAHKTIFIRIPVFGFVFLLPFIIGIISAGIGYLRIPPEEVAKSVFKLIHNAISYSGEELTVTDIVLFQIRLPRIILAGIVGCSLAVCGAVLQSIFRNPLVEPYILGISSGAAFGAALAIGLGLFSGSVQLLAFFFGMISVFLAYSMAKSGSEVPVVNLVLAGVIVSALFTALTSLIKFFVDPHQLAGIVYWIMGSFSHASWSNLALITPPILLCLILITAMSWRLNVLSLSDEEAKALGVNVNRERFVFLCLSTFMTACAVSISGIIGWVGLLIPHIVRLSFGSDNRIVIPVSASLGASFMILADDIARSAFSFELPISVLTTILGAPAFMFLVRRRARRVWL</sequence>
<dbReference type="GO" id="GO:0033214">
    <property type="term" value="P:siderophore-iron import into cell"/>
    <property type="evidence" value="ECO:0007669"/>
    <property type="project" value="TreeGrafter"/>
</dbReference>
<dbReference type="GO" id="GO:0022857">
    <property type="term" value="F:transmembrane transporter activity"/>
    <property type="evidence" value="ECO:0007669"/>
    <property type="project" value="InterPro"/>
</dbReference>